<dbReference type="Pfam" id="PF00085">
    <property type="entry name" value="Thioredoxin"/>
    <property type="match status" value="1"/>
</dbReference>
<dbReference type="InParanoid" id="B4MU84"/>
<accession>B4MU84</accession>
<feature type="compositionally biased region" description="Basic and acidic residues" evidence="1">
    <location>
        <begin position="343"/>
        <end position="363"/>
    </location>
</feature>
<dbReference type="Proteomes" id="UP000007798">
    <property type="component" value="Unassembled WGS sequence"/>
</dbReference>
<feature type="non-terminal residue" evidence="3">
    <location>
        <position position="1"/>
    </location>
</feature>
<dbReference type="InterPro" id="IPR013766">
    <property type="entry name" value="Thioredoxin_domain"/>
</dbReference>
<dbReference type="PANTHER" id="PTHR46295">
    <property type="entry name" value="ENDOPLASMIC RETICULUM RESIDENT PROTEIN 44"/>
    <property type="match status" value="1"/>
</dbReference>
<dbReference type="GO" id="GO:0006457">
    <property type="term" value="P:protein folding"/>
    <property type="evidence" value="ECO:0007669"/>
    <property type="project" value="TreeGrafter"/>
</dbReference>
<dbReference type="SMR" id="B4MU84"/>
<dbReference type="Gene3D" id="3.40.30.10">
    <property type="entry name" value="Glutaredoxin"/>
    <property type="match status" value="3"/>
</dbReference>
<dbReference type="Pfam" id="PF13848">
    <property type="entry name" value="Thioredoxin_6"/>
    <property type="match status" value="1"/>
</dbReference>
<reference evidence="3 4" key="1">
    <citation type="journal article" date="2007" name="Nature">
        <title>Evolution of genes and genomes on the Drosophila phylogeny.</title>
        <authorList>
            <consortium name="Drosophila 12 Genomes Consortium"/>
            <person name="Clark A.G."/>
            <person name="Eisen M.B."/>
            <person name="Smith D.R."/>
            <person name="Bergman C.M."/>
            <person name="Oliver B."/>
            <person name="Markow T.A."/>
            <person name="Kaufman T.C."/>
            <person name="Kellis M."/>
            <person name="Gelbart W."/>
            <person name="Iyer V.N."/>
            <person name="Pollard D.A."/>
            <person name="Sackton T.B."/>
            <person name="Larracuente A.M."/>
            <person name="Singh N.D."/>
            <person name="Abad J.P."/>
            <person name="Abt D.N."/>
            <person name="Adryan B."/>
            <person name="Aguade M."/>
            <person name="Akashi H."/>
            <person name="Anderson W.W."/>
            <person name="Aquadro C.F."/>
            <person name="Ardell D.H."/>
            <person name="Arguello R."/>
            <person name="Artieri C.G."/>
            <person name="Barbash D.A."/>
            <person name="Barker D."/>
            <person name="Barsanti P."/>
            <person name="Batterham P."/>
            <person name="Batzoglou S."/>
            <person name="Begun D."/>
            <person name="Bhutkar A."/>
            <person name="Blanco E."/>
            <person name="Bosak S.A."/>
            <person name="Bradley R.K."/>
            <person name="Brand A.D."/>
            <person name="Brent M.R."/>
            <person name="Brooks A.N."/>
            <person name="Brown R.H."/>
            <person name="Butlin R.K."/>
            <person name="Caggese C."/>
            <person name="Calvi B.R."/>
            <person name="Bernardo de Carvalho A."/>
            <person name="Caspi A."/>
            <person name="Castrezana S."/>
            <person name="Celniker S.E."/>
            <person name="Chang J.L."/>
            <person name="Chapple C."/>
            <person name="Chatterji S."/>
            <person name="Chinwalla A."/>
            <person name="Civetta A."/>
            <person name="Clifton S.W."/>
            <person name="Comeron J.M."/>
            <person name="Costello J.C."/>
            <person name="Coyne J.A."/>
            <person name="Daub J."/>
            <person name="David R.G."/>
            <person name="Delcher A.L."/>
            <person name="Delehaunty K."/>
            <person name="Do C.B."/>
            <person name="Ebling H."/>
            <person name="Edwards K."/>
            <person name="Eickbush T."/>
            <person name="Evans J.D."/>
            <person name="Filipski A."/>
            <person name="Findeiss S."/>
            <person name="Freyhult E."/>
            <person name="Fulton L."/>
            <person name="Fulton R."/>
            <person name="Garcia A.C."/>
            <person name="Gardiner A."/>
            <person name="Garfield D.A."/>
            <person name="Garvin B.E."/>
            <person name="Gibson G."/>
            <person name="Gilbert D."/>
            <person name="Gnerre S."/>
            <person name="Godfrey J."/>
            <person name="Good R."/>
            <person name="Gotea V."/>
            <person name="Gravely B."/>
            <person name="Greenberg A.J."/>
            <person name="Griffiths-Jones S."/>
            <person name="Gross S."/>
            <person name="Guigo R."/>
            <person name="Gustafson E.A."/>
            <person name="Haerty W."/>
            <person name="Hahn M.W."/>
            <person name="Halligan D.L."/>
            <person name="Halpern A.L."/>
            <person name="Halter G.M."/>
            <person name="Han M.V."/>
            <person name="Heger A."/>
            <person name="Hillier L."/>
            <person name="Hinrichs A.S."/>
            <person name="Holmes I."/>
            <person name="Hoskins R.A."/>
            <person name="Hubisz M.J."/>
            <person name="Hultmark D."/>
            <person name="Huntley M.A."/>
            <person name="Jaffe D.B."/>
            <person name="Jagadeeshan S."/>
            <person name="Jeck W.R."/>
            <person name="Johnson J."/>
            <person name="Jones C.D."/>
            <person name="Jordan W.C."/>
            <person name="Karpen G.H."/>
            <person name="Kataoka E."/>
            <person name="Keightley P.D."/>
            <person name="Kheradpour P."/>
            <person name="Kirkness E.F."/>
            <person name="Koerich L.B."/>
            <person name="Kristiansen K."/>
            <person name="Kudrna D."/>
            <person name="Kulathinal R.J."/>
            <person name="Kumar S."/>
            <person name="Kwok R."/>
            <person name="Lander E."/>
            <person name="Langley C.H."/>
            <person name="Lapoint R."/>
            <person name="Lazzaro B.P."/>
            <person name="Lee S.J."/>
            <person name="Levesque L."/>
            <person name="Li R."/>
            <person name="Lin C.F."/>
            <person name="Lin M.F."/>
            <person name="Lindblad-Toh K."/>
            <person name="Llopart A."/>
            <person name="Long M."/>
            <person name="Low L."/>
            <person name="Lozovsky E."/>
            <person name="Lu J."/>
            <person name="Luo M."/>
            <person name="Machado C.A."/>
            <person name="Makalowski W."/>
            <person name="Marzo M."/>
            <person name="Matsuda M."/>
            <person name="Matzkin L."/>
            <person name="McAllister B."/>
            <person name="McBride C.S."/>
            <person name="McKernan B."/>
            <person name="McKernan K."/>
            <person name="Mendez-Lago M."/>
            <person name="Minx P."/>
            <person name="Mollenhauer M.U."/>
            <person name="Montooth K."/>
            <person name="Mount S.M."/>
            <person name="Mu X."/>
            <person name="Myers E."/>
            <person name="Negre B."/>
            <person name="Newfeld S."/>
            <person name="Nielsen R."/>
            <person name="Noor M.A."/>
            <person name="O'Grady P."/>
            <person name="Pachter L."/>
            <person name="Papaceit M."/>
            <person name="Parisi M.J."/>
            <person name="Parisi M."/>
            <person name="Parts L."/>
            <person name="Pedersen J.S."/>
            <person name="Pesole G."/>
            <person name="Phillippy A.M."/>
            <person name="Ponting C.P."/>
            <person name="Pop M."/>
            <person name="Porcelli D."/>
            <person name="Powell J.R."/>
            <person name="Prohaska S."/>
            <person name="Pruitt K."/>
            <person name="Puig M."/>
            <person name="Quesneville H."/>
            <person name="Ram K.R."/>
            <person name="Rand D."/>
            <person name="Rasmussen M.D."/>
            <person name="Reed L.K."/>
            <person name="Reenan R."/>
            <person name="Reily A."/>
            <person name="Remington K.A."/>
            <person name="Rieger T.T."/>
            <person name="Ritchie M.G."/>
            <person name="Robin C."/>
            <person name="Rogers Y.H."/>
            <person name="Rohde C."/>
            <person name="Rozas J."/>
            <person name="Rubenfield M.J."/>
            <person name="Ruiz A."/>
            <person name="Russo S."/>
            <person name="Salzberg S.L."/>
            <person name="Sanchez-Gracia A."/>
            <person name="Saranga D.J."/>
            <person name="Sato H."/>
            <person name="Schaeffer S.W."/>
            <person name="Schatz M.C."/>
            <person name="Schlenke T."/>
            <person name="Schwartz R."/>
            <person name="Segarra C."/>
            <person name="Singh R.S."/>
            <person name="Sirot L."/>
            <person name="Sirota M."/>
            <person name="Sisneros N.B."/>
            <person name="Smith C.D."/>
            <person name="Smith T.F."/>
            <person name="Spieth J."/>
            <person name="Stage D.E."/>
            <person name="Stark A."/>
            <person name="Stephan W."/>
            <person name="Strausberg R.L."/>
            <person name="Strempel S."/>
            <person name="Sturgill D."/>
            <person name="Sutton G."/>
            <person name="Sutton G.G."/>
            <person name="Tao W."/>
            <person name="Teichmann S."/>
            <person name="Tobari Y.N."/>
            <person name="Tomimura Y."/>
            <person name="Tsolas J.M."/>
            <person name="Valente V.L."/>
            <person name="Venter E."/>
            <person name="Venter J.C."/>
            <person name="Vicario S."/>
            <person name="Vieira F.G."/>
            <person name="Vilella A.J."/>
            <person name="Villasante A."/>
            <person name="Walenz B."/>
            <person name="Wang J."/>
            <person name="Wasserman M."/>
            <person name="Watts T."/>
            <person name="Wilson D."/>
            <person name="Wilson R.K."/>
            <person name="Wing R.A."/>
            <person name="Wolfner M.F."/>
            <person name="Wong A."/>
            <person name="Wong G.K."/>
            <person name="Wu C.I."/>
            <person name="Wu G."/>
            <person name="Yamamoto D."/>
            <person name="Yang H.P."/>
            <person name="Yang S.P."/>
            <person name="Yorke J.A."/>
            <person name="Yoshida K."/>
            <person name="Zdobnov E."/>
            <person name="Zhang P."/>
            <person name="Zhang Y."/>
            <person name="Zimin A.V."/>
            <person name="Baldwin J."/>
            <person name="Abdouelleil A."/>
            <person name="Abdulkadir J."/>
            <person name="Abebe A."/>
            <person name="Abera B."/>
            <person name="Abreu J."/>
            <person name="Acer S.C."/>
            <person name="Aftuck L."/>
            <person name="Alexander A."/>
            <person name="An P."/>
            <person name="Anderson E."/>
            <person name="Anderson S."/>
            <person name="Arachi H."/>
            <person name="Azer M."/>
            <person name="Bachantsang P."/>
            <person name="Barry A."/>
            <person name="Bayul T."/>
            <person name="Berlin A."/>
            <person name="Bessette D."/>
            <person name="Bloom T."/>
            <person name="Blye J."/>
            <person name="Boguslavskiy L."/>
            <person name="Bonnet C."/>
            <person name="Boukhgalter B."/>
            <person name="Bourzgui I."/>
            <person name="Brown A."/>
            <person name="Cahill P."/>
            <person name="Channer S."/>
            <person name="Cheshatsang Y."/>
            <person name="Chuda L."/>
            <person name="Citroen M."/>
            <person name="Collymore A."/>
            <person name="Cooke P."/>
            <person name="Costello M."/>
            <person name="D'Aco K."/>
            <person name="Daza R."/>
            <person name="De Haan G."/>
            <person name="DeGray S."/>
            <person name="DeMaso C."/>
            <person name="Dhargay N."/>
            <person name="Dooley K."/>
            <person name="Dooley E."/>
            <person name="Doricent M."/>
            <person name="Dorje P."/>
            <person name="Dorjee K."/>
            <person name="Dupes A."/>
            <person name="Elong R."/>
            <person name="Falk J."/>
            <person name="Farina A."/>
            <person name="Faro S."/>
            <person name="Ferguson D."/>
            <person name="Fisher S."/>
            <person name="Foley C.D."/>
            <person name="Franke A."/>
            <person name="Friedrich D."/>
            <person name="Gadbois L."/>
            <person name="Gearin G."/>
            <person name="Gearin C.R."/>
            <person name="Giannoukos G."/>
            <person name="Goode T."/>
            <person name="Graham J."/>
            <person name="Grandbois E."/>
            <person name="Grewal S."/>
            <person name="Gyaltsen K."/>
            <person name="Hafez N."/>
            <person name="Hagos B."/>
            <person name="Hall J."/>
            <person name="Henson C."/>
            <person name="Hollinger A."/>
            <person name="Honan T."/>
            <person name="Huard M.D."/>
            <person name="Hughes L."/>
            <person name="Hurhula B."/>
            <person name="Husby M.E."/>
            <person name="Kamat A."/>
            <person name="Kanga B."/>
            <person name="Kashin S."/>
            <person name="Khazanovich D."/>
            <person name="Kisner P."/>
            <person name="Lance K."/>
            <person name="Lara M."/>
            <person name="Lee W."/>
            <person name="Lennon N."/>
            <person name="Letendre F."/>
            <person name="LeVine R."/>
            <person name="Lipovsky A."/>
            <person name="Liu X."/>
            <person name="Liu J."/>
            <person name="Liu S."/>
            <person name="Lokyitsang T."/>
            <person name="Lokyitsang Y."/>
            <person name="Lubonja R."/>
            <person name="Lui A."/>
            <person name="MacDonald P."/>
            <person name="Magnisalis V."/>
            <person name="Maru K."/>
            <person name="Matthews C."/>
            <person name="McCusker W."/>
            <person name="McDonough S."/>
            <person name="Mehta T."/>
            <person name="Meldrim J."/>
            <person name="Meneus L."/>
            <person name="Mihai O."/>
            <person name="Mihalev A."/>
            <person name="Mihova T."/>
            <person name="Mittelman R."/>
            <person name="Mlenga V."/>
            <person name="Montmayeur A."/>
            <person name="Mulrain L."/>
            <person name="Navidi A."/>
            <person name="Naylor J."/>
            <person name="Negash T."/>
            <person name="Nguyen T."/>
            <person name="Nguyen N."/>
            <person name="Nicol R."/>
            <person name="Norbu C."/>
            <person name="Norbu N."/>
            <person name="Novod N."/>
            <person name="O'Neill B."/>
            <person name="Osman S."/>
            <person name="Markiewicz E."/>
            <person name="Oyono O.L."/>
            <person name="Patti C."/>
            <person name="Phunkhang P."/>
            <person name="Pierre F."/>
            <person name="Priest M."/>
            <person name="Raghuraman S."/>
            <person name="Rege F."/>
            <person name="Reyes R."/>
            <person name="Rise C."/>
            <person name="Rogov P."/>
            <person name="Ross K."/>
            <person name="Ryan E."/>
            <person name="Settipalli S."/>
            <person name="Shea T."/>
            <person name="Sherpa N."/>
            <person name="Shi L."/>
            <person name="Shih D."/>
            <person name="Sparrow T."/>
            <person name="Spaulding J."/>
            <person name="Stalker J."/>
            <person name="Stange-Thomann N."/>
            <person name="Stavropoulos S."/>
            <person name="Stone C."/>
            <person name="Strader C."/>
            <person name="Tesfaye S."/>
            <person name="Thomson T."/>
            <person name="Thoulutsang Y."/>
            <person name="Thoulutsang D."/>
            <person name="Topham K."/>
            <person name="Topping I."/>
            <person name="Tsamla T."/>
            <person name="Vassiliev H."/>
            <person name="Vo A."/>
            <person name="Wangchuk T."/>
            <person name="Wangdi T."/>
            <person name="Weiand M."/>
            <person name="Wilkinson J."/>
            <person name="Wilson A."/>
            <person name="Yadav S."/>
            <person name="Young G."/>
            <person name="Yu Q."/>
            <person name="Zembek L."/>
            <person name="Zhong D."/>
            <person name="Zimmer A."/>
            <person name="Zwirko Z."/>
            <person name="Jaffe D.B."/>
            <person name="Alvarez P."/>
            <person name="Brockman W."/>
            <person name="Butler J."/>
            <person name="Chin C."/>
            <person name="Gnerre S."/>
            <person name="Grabherr M."/>
            <person name="Kleber M."/>
            <person name="Mauceli E."/>
            <person name="MacCallum I."/>
        </authorList>
    </citation>
    <scope>NUCLEOTIDE SEQUENCE [LARGE SCALE GENOMIC DNA]</scope>
    <source>
        <strain evidence="4">Tucson 14030-0811.24</strain>
    </source>
</reference>
<dbReference type="AlphaFoldDB" id="B4MU84"/>
<dbReference type="PANTHER" id="PTHR46295:SF1">
    <property type="entry name" value="ENDOPLASMIC RETICULUM RESIDENT PROTEIN 44"/>
    <property type="match status" value="1"/>
</dbReference>
<evidence type="ECO:0000259" key="2">
    <source>
        <dbReference type="PROSITE" id="PS51352"/>
    </source>
</evidence>
<evidence type="ECO:0000256" key="1">
    <source>
        <dbReference type="SAM" id="MobiDB-lite"/>
    </source>
</evidence>
<dbReference type="HOGENOM" id="CLU_054449_1_0_1"/>
<dbReference type="SUPFAM" id="SSF52833">
    <property type="entry name" value="Thioredoxin-like"/>
    <property type="match status" value="3"/>
</dbReference>
<dbReference type="InterPro" id="IPR052643">
    <property type="entry name" value="ERP44"/>
</dbReference>
<dbReference type="InterPro" id="IPR041862">
    <property type="entry name" value="ERp44_PDI_b_2"/>
</dbReference>
<dbReference type="KEGG" id="dwi:6641664"/>
<dbReference type="eggNOG" id="KOG0912">
    <property type="taxonomic scope" value="Eukaryota"/>
</dbReference>
<feature type="compositionally biased region" description="Polar residues" evidence="1">
    <location>
        <begin position="325"/>
        <end position="341"/>
    </location>
</feature>
<proteinExistence type="predicted"/>
<sequence length="363" mass="42175">SNELVFLNFYAEWCRFSNILAPIFNEAADKIKEEFPDAGKVVLGKVDCNKKTTIASRFHINKYQTLKIVRNGQLSKREYRGQRSADAFLEFVKKQLEDPIKEFQSLKDIETLDSKKRSIIGYFDRRDQPEYDTFRKVATNLKEDCQFHVGFGDASLAMHPPGTPIIVFRPDVALSHDNDETFTGSPQHFDELKIWIQEKCVPLVREITFENAEELNEEGLPFLILFHRPDDHNSIKDYKSIIERQLLDEKQNVNFLTADGKRFAHPLHHLGKYEDDLPLIAIDSFKHMYLFPHFSDMYTAGKLKQFLQDLYSGKLHREFHYGPDPTNNEIQAETGKGTSPPESKFKELGPSKHRYTLLEKDEL</sequence>
<keyword evidence="4" id="KW-1185">Reference proteome</keyword>
<dbReference type="GO" id="GO:0005793">
    <property type="term" value="C:endoplasmic reticulum-Golgi intermediate compartment"/>
    <property type="evidence" value="ECO:0007669"/>
    <property type="project" value="TreeGrafter"/>
</dbReference>
<gene>
    <name evidence="3" type="primary">Dwil\GK23703</name>
    <name evidence="3" type="ORF">Dwil_GK23703</name>
</gene>
<protein>
    <recommendedName>
        <fullName evidence="2">Thioredoxin domain-containing protein</fullName>
    </recommendedName>
</protein>
<dbReference type="STRING" id="7260.B4MU84"/>
<name>B4MU84_DROWI</name>
<feature type="domain" description="Thioredoxin" evidence="2">
    <location>
        <begin position="1"/>
        <end position="97"/>
    </location>
</feature>
<dbReference type="InterPro" id="IPR041870">
    <property type="entry name" value="ERp44_PDI_b_1"/>
</dbReference>
<feature type="region of interest" description="Disordered" evidence="1">
    <location>
        <begin position="322"/>
        <end position="363"/>
    </location>
</feature>
<organism evidence="3 4">
    <name type="scientific">Drosophila willistoni</name>
    <name type="common">Fruit fly</name>
    <dbReference type="NCBI Taxonomy" id="7260"/>
    <lineage>
        <taxon>Eukaryota</taxon>
        <taxon>Metazoa</taxon>
        <taxon>Ecdysozoa</taxon>
        <taxon>Arthropoda</taxon>
        <taxon>Hexapoda</taxon>
        <taxon>Insecta</taxon>
        <taxon>Pterygota</taxon>
        <taxon>Neoptera</taxon>
        <taxon>Endopterygota</taxon>
        <taxon>Diptera</taxon>
        <taxon>Brachycera</taxon>
        <taxon>Muscomorpha</taxon>
        <taxon>Ephydroidea</taxon>
        <taxon>Drosophilidae</taxon>
        <taxon>Drosophila</taxon>
        <taxon>Sophophora</taxon>
    </lineage>
</organism>
<dbReference type="PROSITE" id="PS51352">
    <property type="entry name" value="THIOREDOXIN_2"/>
    <property type="match status" value="1"/>
</dbReference>
<dbReference type="FunFam" id="3.40.30.10:FF:000051">
    <property type="entry name" value="endoplasmic reticulum resident protein 44"/>
    <property type="match status" value="1"/>
</dbReference>
<dbReference type="OrthoDB" id="294696at2759"/>
<dbReference type="InterPro" id="IPR036249">
    <property type="entry name" value="Thioredoxin-like_sf"/>
</dbReference>
<dbReference type="EMBL" id="CH963852">
    <property type="protein sequence ID" value="EDW75673.2"/>
    <property type="molecule type" value="Genomic_DNA"/>
</dbReference>
<dbReference type="GO" id="GO:0005789">
    <property type="term" value="C:endoplasmic reticulum membrane"/>
    <property type="evidence" value="ECO:0007669"/>
    <property type="project" value="TreeGrafter"/>
</dbReference>
<evidence type="ECO:0000313" key="4">
    <source>
        <dbReference type="Proteomes" id="UP000007798"/>
    </source>
</evidence>
<dbReference type="GO" id="GO:0003756">
    <property type="term" value="F:protein disulfide isomerase activity"/>
    <property type="evidence" value="ECO:0007669"/>
    <property type="project" value="TreeGrafter"/>
</dbReference>
<evidence type="ECO:0000313" key="3">
    <source>
        <dbReference type="EMBL" id="EDW75673.2"/>
    </source>
</evidence>
<dbReference type="CDD" id="cd03070">
    <property type="entry name" value="PDI_b_ERp44"/>
    <property type="match status" value="1"/>
</dbReference>
<dbReference type="CDD" id="cd03072">
    <property type="entry name" value="PDI_b'_ERp44"/>
    <property type="match status" value="1"/>
</dbReference>